<proteinExistence type="predicted"/>
<feature type="transmembrane region" description="Helical" evidence="1">
    <location>
        <begin position="12"/>
        <end position="35"/>
    </location>
</feature>
<accession>A0A267FZP5</accession>
<reference evidence="2 3" key="1">
    <citation type="submission" date="2017-06" db="EMBL/GenBank/DDBJ databases">
        <title>A platform for efficient transgenesis in Macrostomum lignano, a flatworm model organism for stem cell research.</title>
        <authorList>
            <person name="Berezikov E."/>
        </authorList>
    </citation>
    <scope>NUCLEOTIDE SEQUENCE [LARGE SCALE GENOMIC DNA]</scope>
    <source>
        <strain evidence="2">DV1</strain>
        <tissue evidence="2">Whole organism</tissue>
    </source>
</reference>
<organism evidence="2 3">
    <name type="scientific">Macrostomum lignano</name>
    <dbReference type="NCBI Taxonomy" id="282301"/>
    <lineage>
        <taxon>Eukaryota</taxon>
        <taxon>Metazoa</taxon>
        <taxon>Spiralia</taxon>
        <taxon>Lophotrochozoa</taxon>
        <taxon>Platyhelminthes</taxon>
        <taxon>Rhabditophora</taxon>
        <taxon>Macrostomorpha</taxon>
        <taxon>Macrostomida</taxon>
        <taxon>Macrostomidae</taxon>
        <taxon>Macrostomum</taxon>
    </lineage>
</organism>
<dbReference type="AlphaFoldDB" id="A0A267FZP5"/>
<gene>
    <name evidence="2" type="ORF">BOX15_Mlig001191g8</name>
</gene>
<dbReference type="EMBL" id="NIVC01000642">
    <property type="protein sequence ID" value="PAA79298.1"/>
    <property type="molecule type" value="Genomic_DNA"/>
</dbReference>
<evidence type="ECO:0000313" key="2">
    <source>
        <dbReference type="EMBL" id="PAA79298.1"/>
    </source>
</evidence>
<sequence length="49" mass="5386">CAQLLSGLCSAAVWPVLSCCLACAQLLMFNVYSYIFNLLSYSLIYPATF</sequence>
<feature type="non-terminal residue" evidence="2">
    <location>
        <position position="1"/>
    </location>
</feature>
<name>A0A267FZP5_9PLAT</name>
<evidence type="ECO:0000256" key="1">
    <source>
        <dbReference type="SAM" id="Phobius"/>
    </source>
</evidence>
<protein>
    <submittedName>
        <fullName evidence="2">Uncharacterized protein</fullName>
    </submittedName>
</protein>
<keyword evidence="1" id="KW-0472">Membrane</keyword>
<evidence type="ECO:0000313" key="3">
    <source>
        <dbReference type="Proteomes" id="UP000215902"/>
    </source>
</evidence>
<keyword evidence="3" id="KW-1185">Reference proteome</keyword>
<keyword evidence="1" id="KW-1133">Transmembrane helix</keyword>
<keyword evidence="1" id="KW-0812">Transmembrane</keyword>
<dbReference type="Proteomes" id="UP000215902">
    <property type="component" value="Unassembled WGS sequence"/>
</dbReference>
<comment type="caution">
    <text evidence="2">The sequence shown here is derived from an EMBL/GenBank/DDBJ whole genome shotgun (WGS) entry which is preliminary data.</text>
</comment>